<dbReference type="Pfam" id="PF20243">
    <property type="entry name" value="MbnP"/>
    <property type="match status" value="1"/>
</dbReference>
<feature type="domain" description="Copper-binding protein MbnP-like" evidence="1">
    <location>
        <begin position="29"/>
        <end position="213"/>
    </location>
</feature>
<organism evidence="2 3">
    <name type="scientific">Echinicola soli</name>
    <dbReference type="NCBI Taxonomy" id="2591634"/>
    <lineage>
        <taxon>Bacteria</taxon>
        <taxon>Pseudomonadati</taxon>
        <taxon>Bacteroidota</taxon>
        <taxon>Cytophagia</taxon>
        <taxon>Cytophagales</taxon>
        <taxon>Cyclobacteriaceae</taxon>
        <taxon>Echinicola</taxon>
    </lineage>
</organism>
<dbReference type="OrthoDB" id="1422031at2"/>
<proteinExistence type="predicted"/>
<dbReference type="Proteomes" id="UP000316614">
    <property type="component" value="Chromosome"/>
</dbReference>
<dbReference type="InterPro" id="IPR046863">
    <property type="entry name" value="MbnP-like_dom"/>
</dbReference>
<gene>
    <name evidence="2" type="ORF">FKX85_18865</name>
</gene>
<accession>A0A514CME0</accession>
<protein>
    <recommendedName>
        <fullName evidence="1">Copper-binding protein MbnP-like domain-containing protein</fullName>
    </recommendedName>
</protein>
<evidence type="ECO:0000313" key="2">
    <source>
        <dbReference type="EMBL" id="QDH80993.1"/>
    </source>
</evidence>
<dbReference type="EMBL" id="CP041253">
    <property type="protein sequence ID" value="QDH80993.1"/>
    <property type="molecule type" value="Genomic_DNA"/>
</dbReference>
<sequence>MKKIAIIVLTVWTLTACNDREETPSGMAVSFSFSHVLDGNPLELEGDAFTLPSGESFTPRKFKYYISNITFKNSISGSSYTVSDGYFLIDEAGKKKFSVEIPSDDYDALTFYVGIDKARNLSTDQVGDLDPSNDMAWNWNTGYKFLVLEGEWEYESDERHGLVVHIGSNDPESEQNFKAINFDLASAGQSLGSEAVVQLDFQAELNELFMDPNELILHELENTSIKGGKWAVNIANNYQEGFFTLQ</sequence>
<reference evidence="2 3" key="1">
    <citation type="submission" date="2019-06" db="EMBL/GenBank/DDBJ databases">
        <title>Echinicola alkalisoli sp. nov. isolated from saline soil.</title>
        <authorList>
            <person name="Sun J.-Q."/>
            <person name="Xu L."/>
        </authorList>
    </citation>
    <scope>NUCLEOTIDE SEQUENCE [LARGE SCALE GENOMIC DNA]</scope>
    <source>
        <strain evidence="2 3">LN3S3</strain>
    </source>
</reference>
<dbReference type="KEGG" id="echi:FKX85_18865"/>
<dbReference type="AlphaFoldDB" id="A0A514CME0"/>
<name>A0A514CME0_9BACT</name>
<keyword evidence="3" id="KW-1185">Reference proteome</keyword>
<evidence type="ECO:0000313" key="3">
    <source>
        <dbReference type="Proteomes" id="UP000316614"/>
    </source>
</evidence>
<dbReference type="RefSeq" id="WP_141616209.1">
    <property type="nucleotide sequence ID" value="NZ_CP041253.1"/>
</dbReference>
<dbReference type="PROSITE" id="PS51257">
    <property type="entry name" value="PROKAR_LIPOPROTEIN"/>
    <property type="match status" value="1"/>
</dbReference>
<evidence type="ECO:0000259" key="1">
    <source>
        <dbReference type="Pfam" id="PF20243"/>
    </source>
</evidence>